<evidence type="ECO:0000256" key="1">
    <source>
        <dbReference type="SAM" id="MobiDB-lite"/>
    </source>
</evidence>
<accession>A0A414J9T2</accession>
<dbReference type="RefSeq" id="WP_015540645.1">
    <property type="nucleotide sequence ID" value="NZ_CABJFK010000002.1"/>
</dbReference>
<name>A0A414J9T2_9FIRM</name>
<reference evidence="2 3" key="1">
    <citation type="submission" date="2018-08" db="EMBL/GenBank/DDBJ databases">
        <title>A genome reference for cultivated species of the human gut microbiota.</title>
        <authorList>
            <person name="Zou Y."/>
            <person name="Xue W."/>
            <person name="Luo G."/>
        </authorList>
    </citation>
    <scope>NUCLEOTIDE SEQUENCE [LARGE SCALE GENOMIC DNA]</scope>
    <source>
        <strain evidence="2 3">AM28-23</strain>
    </source>
</reference>
<organism evidence="2 3">
    <name type="scientific">Blautia obeum</name>
    <dbReference type="NCBI Taxonomy" id="40520"/>
    <lineage>
        <taxon>Bacteria</taxon>
        <taxon>Bacillati</taxon>
        <taxon>Bacillota</taxon>
        <taxon>Clostridia</taxon>
        <taxon>Lachnospirales</taxon>
        <taxon>Lachnospiraceae</taxon>
        <taxon>Blautia</taxon>
    </lineage>
</organism>
<dbReference type="EMBL" id="QSKF01000002">
    <property type="protein sequence ID" value="RHE41261.1"/>
    <property type="molecule type" value="Genomic_DNA"/>
</dbReference>
<protein>
    <submittedName>
        <fullName evidence="2">Uncharacterized protein</fullName>
    </submittedName>
</protein>
<proteinExistence type="predicted"/>
<sequence length="484" mass="52949">MEDAHEKKKSDDEKAECSAHLSDNDAQRGVPIQAASAELTDPYANEALSDGVGDEAENLEIGTDEETVNESTDEEENIEIEAEDEFDSADDGEEEALDIESETEDAMMESGDSGESAFYSEQRVEYHNKFKDEEEYWLSAGQGSSFSFETEKVVYKEDGNIDYSATEKVRYEIISVVNSNPDAVSVTYSEGGSSVAYQCKEIGDADLTVTYKLPDDETETTYTWLCHMHVTDVQYTVKLAKTNAFQNPIYSGGRDNTMVTGTKAVITAGIDSYNEYERRNSTVVDKNTLYEGSDYTFEWSISDDPNVTLTSNANQCELQVGNQSQGGRFKLSLKTTVVKATASKDGSVTKACSGCDIKETTVIPYVKTIALSKTSYVYNGKVQKPSVTVKDAKNGSLKLNTDYTVAYSGGQKNAGTYKVVVKGKGNYDFTKTLTYKITVSKTGKVTVKKGLKKGTYKVKIKVSAAAVTNYNAASATKTIKVVVK</sequence>
<dbReference type="AlphaFoldDB" id="A0A414J9T2"/>
<feature type="compositionally biased region" description="Acidic residues" evidence="1">
    <location>
        <begin position="52"/>
        <end position="107"/>
    </location>
</feature>
<dbReference type="Proteomes" id="UP000283745">
    <property type="component" value="Unassembled WGS sequence"/>
</dbReference>
<gene>
    <name evidence="2" type="ORF">DW740_02805</name>
</gene>
<evidence type="ECO:0000313" key="2">
    <source>
        <dbReference type="EMBL" id="RHE41261.1"/>
    </source>
</evidence>
<feature type="region of interest" description="Disordered" evidence="1">
    <location>
        <begin position="1"/>
        <end position="115"/>
    </location>
</feature>
<evidence type="ECO:0000313" key="3">
    <source>
        <dbReference type="Proteomes" id="UP000283745"/>
    </source>
</evidence>
<feature type="compositionally biased region" description="Basic and acidic residues" evidence="1">
    <location>
        <begin position="1"/>
        <end position="26"/>
    </location>
</feature>
<comment type="caution">
    <text evidence="2">The sequence shown here is derived from an EMBL/GenBank/DDBJ whole genome shotgun (WGS) entry which is preliminary data.</text>
</comment>